<evidence type="ECO:0000313" key="1">
    <source>
        <dbReference type="EMBL" id="KAF5888877.1"/>
    </source>
</evidence>
<name>A0A8J4U337_CLAMG</name>
<proteinExistence type="predicted"/>
<sequence>TLIMESEFIQITLGKSPHTPPASGSKQIPLFYVIFLVSPEGNKTKPETHKHAFNQ</sequence>
<dbReference type="AlphaFoldDB" id="A0A8J4U337"/>
<protein>
    <submittedName>
        <fullName evidence="1">Uncharacterized protein</fullName>
    </submittedName>
</protein>
<comment type="caution">
    <text evidence="1">The sequence shown here is derived from an EMBL/GenBank/DDBJ whole genome shotgun (WGS) entry which is preliminary data.</text>
</comment>
<reference evidence="1" key="1">
    <citation type="submission" date="2020-07" db="EMBL/GenBank/DDBJ databases">
        <title>Clarias magur genome sequencing, assembly and annotation.</title>
        <authorList>
            <person name="Kushwaha B."/>
            <person name="Kumar R."/>
            <person name="Das P."/>
            <person name="Joshi C.G."/>
            <person name="Kumar D."/>
            <person name="Nagpure N.S."/>
            <person name="Pandey M."/>
            <person name="Agarwal S."/>
            <person name="Srivastava S."/>
            <person name="Singh M."/>
            <person name="Sahoo L."/>
            <person name="Jayasankar P."/>
            <person name="Meher P.K."/>
            <person name="Koringa P.G."/>
            <person name="Iquebal M.A."/>
            <person name="Das S.P."/>
            <person name="Bit A."/>
            <person name="Patnaik S."/>
            <person name="Patel N."/>
            <person name="Shah T.M."/>
            <person name="Hinsu A."/>
            <person name="Jena J.K."/>
        </authorList>
    </citation>
    <scope>NUCLEOTIDE SEQUENCE</scope>
    <source>
        <strain evidence="1">CIFAMagur01</strain>
        <tissue evidence="1">Testis</tissue>
    </source>
</reference>
<accession>A0A8J4U337</accession>
<dbReference type="Proteomes" id="UP000727407">
    <property type="component" value="Unassembled WGS sequence"/>
</dbReference>
<feature type="non-terminal residue" evidence="1">
    <location>
        <position position="1"/>
    </location>
</feature>
<organism evidence="1 2">
    <name type="scientific">Clarias magur</name>
    <name type="common">Asian catfish</name>
    <name type="synonym">Macropteronotus magur</name>
    <dbReference type="NCBI Taxonomy" id="1594786"/>
    <lineage>
        <taxon>Eukaryota</taxon>
        <taxon>Metazoa</taxon>
        <taxon>Chordata</taxon>
        <taxon>Craniata</taxon>
        <taxon>Vertebrata</taxon>
        <taxon>Euteleostomi</taxon>
        <taxon>Actinopterygii</taxon>
        <taxon>Neopterygii</taxon>
        <taxon>Teleostei</taxon>
        <taxon>Ostariophysi</taxon>
        <taxon>Siluriformes</taxon>
        <taxon>Clariidae</taxon>
        <taxon>Clarias</taxon>
    </lineage>
</organism>
<evidence type="ECO:0000313" key="2">
    <source>
        <dbReference type="Proteomes" id="UP000727407"/>
    </source>
</evidence>
<gene>
    <name evidence="1" type="ORF">DAT39_021418</name>
</gene>
<keyword evidence="2" id="KW-1185">Reference proteome</keyword>
<dbReference type="EMBL" id="QNUK01000902">
    <property type="protein sequence ID" value="KAF5888877.1"/>
    <property type="molecule type" value="Genomic_DNA"/>
</dbReference>